<evidence type="ECO:0000256" key="4">
    <source>
        <dbReference type="PROSITE-ProRule" id="PRU00175"/>
    </source>
</evidence>
<dbReference type="OrthoDB" id="3681417at2759"/>
<dbReference type="SMART" id="SM00184">
    <property type="entry name" value="RING"/>
    <property type="match status" value="1"/>
</dbReference>
<proteinExistence type="predicted"/>
<keyword evidence="2 4" id="KW-0863">Zinc-finger</keyword>
<reference evidence="7 9" key="1">
    <citation type="journal article" date="2020" name="Stud. Mycol.">
        <title>101 Dothideomycetes genomes: a test case for predicting lifestyles and emergence of pathogens.</title>
        <authorList>
            <person name="Haridas S."/>
            <person name="Albert R."/>
            <person name="Binder M."/>
            <person name="Bloem J."/>
            <person name="Labutti K."/>
            <person name="Salamov A."/>
            <person name="Andreopoulos B."/>
            <person name="Baker S."/>
            <person name="Barry K."/>
            <person name="Bills G."/>
            <person name="Bluhm B."/>
            <person name="Cannon C."/>
            <person name="Castanera R."/>
            <person name="Culley D."/>
            <person name="Daum C."/>
            <person name="Ezra D."/>
            <person name="Gonzalez J."/>
            <person name="Henrissat B."/>
            <person name="Kuo A."/>
            <person name="Liang C."/>
            <person name="Lipzen A."/>
            <person name="Lutzoni F."/>
            <person name="Magnuson J."/>
            <person name="Mondo S."/>
            <person name="Nolan M."/>
            <person name="Ohm R."/>
            <person name="Pangilinan J."/>
            <person name="Park H.-J."/>
            <person name="Ramirez L."/>
            <person name="Alfaro M."/>
            <person name="Sun H."/>
            <person name="Tritt A."/>
            <person name="Yoshinaga Y."/>
            <person name="Zwiers L.-H."/>
            <person name="Turgeon B."/>
            <person name="Goodwin S."/>
            <person name="Spatafora J."/>
            <person name="Crous P."/>
            <person name="Grigoriev I."/>
        </authorList>
    </citation>
    <scope>NUCLEOTIDE SEQUENCE</scope>
    <source>
        <strain evidence="7 9">CBS 304.34</strain>
    </source>
</reference>
<name>A0A6A6Z4X1_9PEZI</name>
<dbReference type="InterPro" id="IPR001841">
    <property type="entry name" value="Znf_RING"/>
</dbReference>
<dbReference type="Gene3D" id="3.30.40.10">
    <property type="entry name" value="Zinc/RING finger domain, C3HC4 (zinc finger)"/>
    <property type="match status" value="1"/>
</dbReference>
<keyword evidence="1" id="KW-0479">Metal-binding</keyword>
<dbReference type="PANTHER" id="PTHR45969:SF69">
    <property type="entry name" value="FINGER DOMAIN PROTEIN, PUTATIVE (AFU_ORTHOLOGUE AFUA_3G12190)-RELATED"/>
    <property type="match status" value="1"/>
</dbReference>
<evidence type="ECO:0000313" key="8">
    <source>
        <dbReference type="Proteomes" id="UP000504636"/>
    </source>
</evidence>
<keyword evidence="3" id="KW-0862">Zinc</keyword>
<dbReference type="GO" id="GO:0008270">
    <property type="term" value="F:zinc ion binding"/>
    <property type="evidence" value="ECO:0007669"/>
    <property type="project" value="UniProtKB-KW"/>
</dbReference>
<evidence type="ECO:0000259" key="6">
    <source>
        <dbReference type="PROSITE" id="PS50089"/>
    </source>
</evidence>
<dbReference type="Proteomes" id="UP000504636">
    <property type="component" value="Unplaced"/>
</dbReference>
<dbReference type="SUPFAM" id="SSF57850">
    <property type="entry name" value="RING/U-box"/>
    <property type="match status" value="1"/>
</dbReference>
<organism evidence="7">
    <name type="scientific">Mytilinidion resinicola</name>
    <dbReference type="NCBI Taxonomy" id="574789"/>
    <lineage>
        <taxon>Eukaryota</taxon>
        <taxon>Fungi</taxon>
        <taxon>Dikarya</taxon>
        <taxon>Ascomycota</taxon>
        <taxon>Pezizomycotina</taxon>
        <taxon>Dothideomycetes</taxon>
        <taxon>Pleosporomycetidae</taxon>
        <taxon>Mytilinidiales</taxon>
        <taxon>Mytilinidiaceae</taxon>
        <taxon>Mytilinidion</taxon>
    </lineage>
</organism>
<feature type="compositionally biased region" description="Acidic residues" evidence="5">
    <location>
        <begin position="119"/>
        <end position="128"/>
    </location>
</feature>
<dbReference type="EMBL" id="MU003694">
    <property type="protein sequence ID" value="KAF2815225.1"/>
    <property type="molecule type" value="Genomic_DNA"/>
</dbReference>
<evidence type="ECO:0000256" key="2">
    <source>
        <dbReference type="ARBA" id="ARBA00022771"/>
    </source>
</evidence>
<evidence type="ECO:0000313" key="9">
    <source>
        <dbReference type="RefSeq" id="XP_033582189.1"/>
    </source>
</evidence>
<feature type="domain" description="RING-type" evidence="6">
    <location>
        <begin position="29"/>
        <end position="76"/>
    </location>
</feature>
<dbReference type="GeneID" id="54464240"/>
<keyword evidence="8" id="KW-1185">Reference proteome</keyword>
<evidence type="ECO:0000256" key="1">
    <source>
        <dbReference type="ARBA" id="ARBA00022723"/>
    </source>
</evidence>
<accession>A0A6A6Z4X1</accession>
<reference evidence="9" key="3">
    <citation type="submission" date="2025-04" db="UniProtKB">
        <authorList>
            <consortium name="RefSeq"/>
        </authorList>
    </citation>
    <scope>IDENTIFICATION</scope>
    <source>
        <strain evidence="9">CBS 304.34</strain>
    </source>
</reference>
<gene>
    <name evidence="7 9" type="ORF">BDZ99DRAFT_495043</name>
</gene>
<dbReference type="RefSeq" id="XP_033582189.1">
    <property type="nucleotide sequence ID" value="XM_033723347.1"/>
</dbReference>
<sequence>MSTPPTFHHFLWTGLVWSRLENNTSWDPCSICREETSSTERLSVRIIQCGHAFHEECIWPWFTGTSQSRDTCPNCRFQLFLAAPLAVGPQGSIVNPQTQSSLDDDSEDSDVYSRHDDSSDMDTDDAETDPSSCDSDAHDLTLSELEDNDWEINSDPEVLAQRLKIAVIEEIIRAVRINTPRRVWAQVVKEVVERHPNDLTVVEVRQLEVTMAEKVYPAVREMSPSIFEVYSEQEVAREIRARRGSAEVEEAVGEW</sequence>
<dbReference type="GO" id="GO:0016567">
    <property type="term" value="P:protein ubiquitination"/>
    <property type="evidence" value="ECO:0007669"/>
    <property type="project" value="TreeGrafter"/>
</dbReference>
<dbReference type="PROSITE" id="PS50089">
    <property type="entry name" value="ZF_RING_2"/>
    <property type="match status" value="1"/>
</dbReference>
<protein>
    <recommendedName>
        <fullName evidence="6">RING-type domain-containing protein</fullName>
    </recommendedName>
</protein>
<dbReference type="AlphaFoldDB" id="A0A6A6Z4X1"/>
<feature type="region of interest" description="Disordered" evidence="5">
    <location>
        <begin position="92"/>
        <end position="138"/>
    </location>
</feature>
<dbReference type="Pfam" id="PF13639">
    <property type="entry name" value="zf-RING_2"/>
    <property type="match status" value="1"/>
</dbReference>
<dbReference type="PANTHER" id="PTHR45969">
    <property type="entry name" value="RING ZINC FINGER PROTEIN-RELATED"/>
    <property type="match status" value="1"/>
</dbReference>
<evidence type="ECO:0000256" key="3">
    <source>
        <dbReference type="ARBA" id="ARBA00022833"/>
    </source>
</evidence>
<dbReference type="GO" id="GO:0061630">
    <property type="term" value="F:ubiquitin protein ligase activity"/>
    <property type="evidence" value="ECO:0007669"/>
    <property type="project" value="TreeGrafter"/>
</dbReference>
<evidence type="ECO:0000256" key="5">
    <source>
        <dbReference type="SAM" id="MobiDB-lite"/>
    </source>
</evidence>
<evidence type="ECO:0000313" key="7">
    <source>
        <dbReference type="EMBL" id="KAF2815225.1"/>
    </source>
</evidence>
<dbReference type="InterPro" id="IPR013083">
    <property type="entry name" value="Znf_RING/FYVE/PHD"/>
</dbReference>
<reference evidence="9" key="2">
    <citation type="submission" date="2020-04" db="EMBL/GenBank/DDBJ databases">
        <authorList>
            <consortium name="NCBI Genome Project"/>
        </authorList>
    </citation>
    <scope>NUCLEOTIDE SEQUENCE</scope>
    <source>
        <strain evidence="9">CBS 304.34</strain>
    </source>
</reference>